<dbReference type="Proteomes" id="UP001374535">
    <property type="component" value="Chromosome 1"/>
</dbReference>
<name>A0AAQ3PES9_VIGMU</name>
<organism evidence="1 2">
    <name type="scientific">Vigna mungo</name>
    <name type="common">Black gram</name>
    <name type="synonym">Phaseolus mungo</name>
    <dbReference type="NCBI Taxonomy" id="3915"/>
    <lineage>
        <taxon>Eukaryota</taxon>
        <taxon>Viridiplantae</taxon>
        <taxon>Streptophyta</taxon>
        <taxon>Embryophyta</taxon>
        <taxon>Tracheophyta</taxon>
        <taxon>Spermatophyta</taxon>
        <taxon>Magnoliopsida</taxon>
        <taxon>eudicotyledons</taxon>
        <taxon>Gunneridae</taxon>
        <taxon>Pentapetalae</taxon>
        <taxon>rosids</taxon>
        <taxon>fabids</taxon>
        <taxon>Fabales</taxon>
        <taxon>Fabaceae</taxon>
        <taxon>Papilionoideae</taxon>
        <taxon>50 kb inversion clade</taxon>
        <taxon>NPAAA clade</taxon>
        <taxon>indigoferoid/millettioid clade</taxon>
        <taxon>Phaseoleae</taxon>
        <taxon>Vigna</taxon>
    </lineage>
</organism>
<dbReference type="EMBL" id="CP144700">
    <property type="protein sequence ID" value="WVZ26155.1"/>
    <property type="molecule type" value="Genomic_DNA"/>
</dbReference>
<reference evidence="1 2" key="1">
    <citation type="journal article" date="2023" name="Life. Sci Alliance">
        <title>Evolutionary insights into 3D genome organization and epigenetic landscape of Vigna mungo.</title>
        <authorList>
            <person name="Junaid A."/>
            <person name="Singh B."/>
            <person name="Bhatia S."/>
        </authorList>
    </citation>
    <scope>NUCLEOTIDE SEQUENCE [LARGE SCALE GENOMIC DNA]</scope>
    <source>
        <strain evidence="1">Urdbean</strain>
    </source>
</reference>
<protein>
    <submittedName>
        <fullName evidence="1">Uncharacterized protein</fullName>
    </submittedName>
</protein>
<dbReference type="AlphaFoldDB" id="A0AAQ3PES9"/>
<proteinExistence type="predicted"/>
<evidence type="ECO:0000313" key="2">
    <source>
        <dbReference type="Proteomes" id="UP001374535"/>
    </source>
</evidence>
<gene>
    <name evidence="1" type="ORF">V8G54_004699</name>
</gene>
<sequence length="144" mass="15335">MAKPVWGVYLDAYVALSRLGFEVEIEGGVEVESDGGEEVDSGVEVDKDDGLEVETIGGEEVDSGVEVDKYGGLEVETNVIMYVNWVSRCCDCDFLAHIWVGISGLQVCVDDGDGDMVASEFGGGAFRSAAMVTTLIRTPLSPQC</sequence>
<keyword evidence="2" id="KW-1185">Reference proteome</keyword>
<accession>A0AAQ3PES9</accession>
<evidence type="ECO:0000313" key="1">
    <source>
        <dbReference type="EMBL" id="WVZ26155.1"/>
    </source>
</evidence>